<evidence type="ECO:0000313" key="1">
    <source>
        <dbReference type="EMBL" id="AOL56442.1"/>
    </source>
</evidence>
<proteinExistence type="predicted"/>
<organism evidence="1">
    <name type="scientific">Chrysodeixis includens nucleopolyhedrovirus</name>
    <dbReference type="NCBI Taxonomy" id="1207438"/>
    <lineage>
        <taxon>Viruses</taxon>
        <taxon>Viruses incertae sedis</taxon>
        <taxon>Naldaviricetes</taxon>
        <taxon>Lefavirales</taxon>
        <taxon>Baculoviridae</taxon>
        <taxon>Alphabaculovirus</taxon>
        <taxon>Alphabaculovirus chrincludentis</taxon>
        <taxon>Alphabaculovirus alterchrincludentis</taxon>
    </lineage>
</organism>
<reference evidence="1" key="1">
    <citation type="journal article" date="2016" name="Genome Announc.">
        <title>Complete genomes of six Chrysodeixis includens nucleopolyhedrovirus isolates.</title>
        <authorList>
            <person name="Craveiro S.R."/>
            <person name="Santos L.A.V.M."/>
            <person name="Togawa R.C."/>
            <person name="Inglis P.W."/>
            <person name="Grynberg P."/>
            <person name="Ribeiro Z.M.A."/>
            <person name="Ribeiro B.M."/>
            <person name="Castro M.E.B."/>
        </authorList>
    </citation>
    <scope>NUCLEOTIDE SEQUENCE</scope>
    <source>
        <strain evidence="1">IA</strain>
    </source>
</reference>
<sequence length="59" mass="7285">MFFWSAKSSLSGHYRYIEQILHIVDYLTRIVYTEQYAVNILHFRILFCTTKKFRDYFNP</sequence>
<accession>A0A1C8ZXN2</accession>
<protein>
    <submittedName>
        <fullName evidence="1">Uncharacterized protein</fullName>
    </submittedName>
</protein>
<name>A0A1C8ZXN2_9ABAC</name>
<dbReference type="EMBL" id="KU669289">
    <property type="protein sequence ID" value="AOL56442.1"/>
    <property type="molecule type" value="Genomic_DNA"/>
</dbReference>